<reference evidence="2 3" key="1">
    <citation type="submission" date="2019-09" db="EMBL/GenBank/DDBJ databases">
        <title>Phylogeny of genus Pseudoclavibacter and closely related genus.</title>
        <authorList>
            <person name="Li Y."/>
        </authorList>
    </citation>
    <scope>NUCLEOTIDE SEQUENCE [LARGE SCALE GENOMIC DNA]</scope>
    <source>
        <strain evidence="2 3">THG-MD12</strain>
    </source>
</reference>
<dbReference type="OrthoDB" id="9793864at2"/>
<dbReference type="EMBL" id="WBJX01000001">
    <property type="protein sequence ID" value="KAB1639836.1"/>
    <property type="molecule type" value="Genomic_DNA"/>
</dbReference>
<dbReference type="RefSeq" id="WP_151422977.1">
    <property type="nucleotide sequence ID" value="NZ_WBJX01000001.1"/>
</dbReference>
<evidence type="ECO:0000313" key="2">
    <source>
        <dbReference type="EMBL" id="KAB1639836.1"/>
    </source>
</evidence>
<protein>
    <submittedName>
        <fullName evidence="2">ImmA/IrrE family metallo-endopeptidase</fullName>
    </submittedName>
</protein>
<dbReference type="Pfam" id="PF06114">
    <property type="entry name" value="Peptidase_M78"/>
    <property type="match status" value="1"/>
</dbReference>
<evidence type="ECO:0000313" key="3">
    <source>
        <dbReference type="Proteomes" id="UP000490386"/>
    </source>
</evidence>
<dbReference type="InterPro" id="IPR010359">
    <property type="entry name" value="IrrE_HExxH"/>
</dbReference>
<name>A0A7J5B6L9_9MICO</name>
<accession>A0A7J5B6L9</accession>
<proteinExistence type="predicted"/>
<dbReference type="AlphaFoldDB" id="A0A7J5B6L9"/>
<comment type="caution">
    <text evidence="2">The sequence shown here is derived from an EMBL/GenBank/DDBJ whole genome shotgun (WGS) entry which is preliminary data.</text>
</comment>
<dbReference type="Proteomes" id="UP000490386">
    <property type="component" value="Unassembled WGS sequence"/>
</dbReference>
<evidence type="ECO:0000259" key="1">
    <source>
        <dbReference type="Pfam" id="PF06114"/>
    </source>
</evidence>
<feature type="domain" description="IrrE N-terminal-like" evidence="1">
    <location>
        <begin position="30"/>
        <end position="91"/>
    </location>
</feature>
<organism evidence="2 3">
    <name type="scientific">Pseudoclavibacter terrae</name>
    <dbReference type="NCBI Taxonomy" id="1530195"/>
    <lineage>
        <taxon>Bacteria</taxon>
        <taxon>Bacillati</taxon>
        <taxon>Actinomycetota</taxon>
        <taxon>Actinomycetes</taxon>
        <taxon>Micrococcales</taxon>
        <taxon>Microbacteriaceae</taxon>
        <taxon>Pseudoclavibacter</taxon>
    </lineage>
</organism>
<sequence length="133" mass="15421">MHLFHFENLAWLAGIDIRKRRNWDFAGMWYPDRSLIALNHDLTADKERCVLAHELAHAALGHDCDDGPNERAADQWAANLLLTAEQVARCARIWPDNPEKWCEELEVTSDILKAWMEQPANYAQAERRLWLAS</sequence>
<dbReference type="Gene3D" id="1.10.10.2910">
    <property type="match status" value="1"/>
</dbReference>
<keyword evidence="3" id="KW-1185">Reference proteome</keyword>
<gene>
    <name evidence="2" type="ORF">F8O03_05875</name>
</gene>